<name>A0A369MCD7_EGGLN</name>
<dbReference type="AlphaFoldDB" id="A0A369MCD7"/>
<evidence type="ECO:0000256" key="2">
    <source>
        <dbReference type="ARBA" id="ARBA00022723"/>
    </source>
</evidence>
<dbReference type="RefSeq" id="WP_114534372.1">
    <property type="nucleotide sequence ID" value="NZ_JADNER010000009.1"/>
</dbReference>
<proteinExistence type="predicted"/>
<reference evidence="6 7" key="1">
    <citation type="journal article" date="2018" name="Elife">
        <title>Discovery and characterization of a prevalent human gut bacterial enzyme sufficient for the inactivation of a family of plant toxins.</title>
        <authorList>
            <person name="Koppel N."/>
            <person name="Bisanz J.E."/>
            <person name="Pandelia M.E."/>
            <person name="Turnbaugh P.J."/>
            <person name="Balskus E.P."/>
        </authorList>
    </citation>
    <scope>NUCLEOTIDE SEQUENCE [LARGE SCALE GENOMIC DNA]</scope>
    <source>
        <strain evidence="6 7">W1 BHI 6</strain>
    </source>
</reference>
<accession>A0A369MCD7</accession>
<keyword evidence="2" id="KW-0479">Metal-binding</keyword>
<gene>
    <name evidence="6" type="ORF">C1875_11325</name>
</gene>
<organism evidence="6 7">
    <name type="scientific">Eggerthella lenta</name>
    <name type="common">Eubacterium lentum</name>
    <dbReference type="NCBI Taxonomy" id="84112"/>
    <lineage>
        <taxon>Bacteria</taxon>
        <taxon>Bacillati</taxon>
        <taxon>Actinomycetota</taxon>
        <taxon>Coriobacteriia</taxon>
        <taxon>Eggerthellales</taxon>
        <taxon>Eggerthellaceae</taxon>
        <taxon>Eggerthella</taxon>
    </lineage>
</organism>
<evidence type="ECO:0000313" key="6">
    <source>
        <dbReference type="EMBL" id="RDB68554.1"/>
    </source>
</evidence>
<evidence type="ECO:0000256" key="3">
    <source>
        <dbReference type="ARBA" id="ARBA00023004"/>
    </source>
</evidence>
<keyword evidence="4" id="KW-0411">Iron-sulfur</keyword>
<dbReference type="Pfam" id="PF01869">
    <property type="entry name" value="BcrAD_BadFG"/>
    <property type="match status" value="1"/>
</dbReference>
<feature type="domain" description="ATPase BadF/BadG/BcrA/BcrD type" evidence="5">
    <location>
        <begin position="28"/>
        <end position="280"/>
    </location>
</feature>
<evidence type="ECO:0000256" key="1">
    <source>
        <dbReference type="ARBA" id="ARBA00001966"/>
    </source>
</evidence>
<dbReference type="EMBL" id="PPTU01000019">
    <property type="protein sequence ID" value="RDB68554.1"/>
    <property type="molecule type" value="Genomic_DNA"/>
</dbReference>
<dbReference type="InterPro" id="IPR043129">
    <property type="entry name" value="ATPase_NBD"/>
</dbReference>
<evidence type="ECO:0000259" key="5">
    <source>
        <dbReference type="Pfam" id="PF01869"/>
    </source>
</evidence>
<dbReference type="CDD" id="cd24035">
    <property type="entry name" value="ASKHA_NBD_O66634-like_rpt2"/>
    <property type="match status" value="1"/>
</dbReference>
<dbReference type="GO" id="GO:0046872">
    <property type="term" value="F:metal ion binding"/>
    <property type="evidence" value="ECO:0007669"/>
    <property type="project" value="UniProtKB-KW"/>
</dbReference>
<comment type="caution">
    <text evidence="6">The sequence shown here is derived from an EMBL/GenBank/DDBJ whole genome shotgun (WGS) entry which is preliminary data.</text>
</comment>
<evidence type="ECO:0000313" key="7">
    <source>
        <dbReference type="Proteomes" id="UP000253970"/>
    </source>
</evidence>
<protein>
    <submittedName>
        <fullName evidence="6">2-hydroxyglutaryl-CoA dehydratase</fullName>
    </submittedName>
</protein>
<evidence type="ECO:0000256" key="4">
    <source>
        <dbReference type="ARBA" id="ARBA00023014"/>
    </source>
</evidence>
<dbReference type="NCBIfam" id="TIGR00241">
    <property type="entry name" value="CoA_E_activ"/>
    <property type="match status" value="1"/>
</dbReference>
<comment type="cofactor">
    <cofactor evidence="1">
        <name>[4Fe-4S] cluster</name>
        <dbReference type="ChEBI" id="CHEBI:49883"/>
    </cofactor>
</comment>
<dbReference type="PANTHER" id="PTHR32329">
    <property type="entry name" value="BIFUNCTIONAL PROTEIN [INCLUDES 2-HYDROXYACYL-COA DEHYDRATASE (N-TER) AND ITS ACTIVATOR DOMAIN (C_TERM)-RELATED"/>
    <property type="match status" value="1"/>
</dbReference>
<dbReference type="InterPro" id="IPR002731">
    <property type="entry name" value="ATPase_BadF"/>
</dbReference>
<dbReference type="Proteomes" id="UP000253970">
    <property type="component" value="Unassembled WGS sequence"/>
</dbReference>
<dbReference type="Gene3D" id="3.30.420.40">
    <property type="match status" value="2"/>
</dbReference>
<dbReference type="PANTHER" id="PTHR32329:SF7">
    <property type="entry name" value="ACTIVATOR OF 2-HYDROXYACYL-COA-HYDRATASE"/>
    <property type="match status" value="1"/>
</dbReference>
<dbReference type="InterPro" id="IPR008275">
    <property type="entry name" value="CoA_E_activase_dom"/>
</dbReference>
<dbReference type="SUPFAM" id="SSF53067">
    <property type="entry name" value="Actin-like ATPase domain"/>
    <property type="match status" value="1"/>
</dbReference>
<keyword evidence="3" id="KW-0408">Iron</keyword>
<sequence length="347" mass="36707">MTEQGKTRLTTNVSEGSLVPSGRTDAYLGIDIGSISTKGVIIDADRRIIARTYLWTEGNPADAARRVVADLGSQVDRDAVRVRAVGTTGSARRLVGAMCGATVVKNEITAHAVGTTFLHPDVRTILEIGGQDSKIICVENGIAVDYAMNTLCAAGTGAFLSSQAHRLGVEVEEFGDIALTSKKPANIAARCTVFAESDLVHKIQVGYAREDIIAGLCRAVATNYLNNVGKGKQIAAPVVFQGGVSKNAGVVQAFRDELGMDVVVDEDGHLMGAFGVALLAAEAAPRAGEPGDSEAFDFDALRTFEFVTREVECQKCANHCEIICVYRDGKIIDSWGNRCDKGAVKAG</sequence>
<dbReference type="GO" id="GO:0051536">
    <property type="term" value="F:iron-sulfur cluster binding"/>
    <property type="evidence" value="ECO:0007669"/>
    <property type="project" value="UniProtKB-KW"/>
</dbReference>
<dbReference type="InterPro" id="IPR051805">
    <property type="entry name" value="Dehydratase_Activator_Redct"/>
</dbReference>